<dbReference type="HOGENOM" id="CLU_180603_0_0_4"/>
<evidence type="ECO:0000256" key="1">
    <source>
        <dbReference type="SAM" id="MobiDB-lite"/>
    </source>
</evidence>
<dbReference type="STRING" id="1437824.BN940_04641"/>
<dbReference type="RefSeq" id="WP_242404270.1">
    <property type="nucleotide sequence ID" value="NZ_HG916765.1"/>
</dbReference>
<evidence type="ECO:0000313" key="3">
    <source>
        <dbReference type="Proteomes" id="UP000019805"/>
    </source>
</evidence>
<dbReference type="Proteomes" id="UP000019805">
    <property type="component" value="Chromosome"/>
</dbReference>
<proteinExistence type="predicted"/>
<feature type="compositionally biased region" description="Polar residues" evidence="1">
    <location>
        <begin position="1"/>
        <end position="10"/>
    </location>
</feature>
<dbReference type="KEGG" id="cdn:BN940_04641"/>
<gene>
    <name evidence="2" type="ORF">BN940_04641</name>
</gene>
<protein>
    <submittedName>
        <fullName evidence="2">Uncharacterized protein</fullName>
    </submittedName>
</protein>
<dbReference type="EMBL" id="HG916765">
    <property type="protein sequence ID" value="CDM23399.1"/>
    <property type="molecule type" value="Genomic_DNA"/>
</dbReference>
<feature type="region of interest" description="Disordered" evidence="1">
    <location>
        <begin position="58"/>
        <end position="100"/>
    </location>
</feature>
<keyword evidence="3" id="KW-1185">Reference proteome</keyword>
<organism evidence="2 3">
    <name type="scientific">Castellaniella defragrans (strain DSM 12143 / CCUG 39792 / 65Phen)</name>
    <name type="common">Alcaligenes defragrans</name>
    <dbReference type="NCBI Taxonomy" id="1437824"/>
    <lineage>
        <taxon>Bacteria</taxon>
        <taxon>Pseudomonadati</taxon>
        <taxon>Pseudomonadota</taxon>
        <taxon>Betaproteobacteria</taxon>
        <taxon>Burkholderiales</taxon>
        <taxon>Alcaligenaceae</taxon>
        <taxon>Castellaniella</taxon>
    </lineage>
</organism>
<feature type="compositionally biased region" description="Pro residues" evidence="1">
    <location>
        <begin position="85"/>
        <end position="100"/>
    </location>
</feature>
<dbReference type="AlphaFoldDB" id="W8WV16"/>
<dbReference type="eggNOG" id="ENOG5032E3J">
    <property type="taxonomic scope" value="Bacteria"/>
</dbReference>
<evidence type="ECO:0000313" key="2">
    <source>
        <dbReference type="EMBL" id="CDM23399.1"/>
    </source>
</evidence>
<dbReference type="PATRIC" id="fig|1437824.5.peg.920"/>
<feature type="region of interest" description="Disordered" evidence="1">
    <location>
        <begin position="1"/>
        <end position="27"/>
    </location>
</feature>
<sequence length="100" mass="10841">MDTPSDTTPAPQAPEWSQAPDGWDWSAQDADGRWYWYRTEPVPGIGGGIWRSNSRNQQFAAAGRPNPDWLESLRRRPSAAQAPGPGGPPPPAGPDTPPRP</sequence>
<accession>W8WV16</accession>
<reference evidence="2 3" key="1">
    <citation type="journal article" date="2014" name="BMC Microbiol.">
        <title>The oxygen-independent metabolism of cyclic monoterpenes in Castellaniella defragrans 65Phen.</title>
        <authorList>
            <person name="Petasch J."/>
            <person name="Disch E.M."/>
            <person name="Markert S."/>
            <person name="Becher D."/>
            <person name="Schweder T."/>
            <person name="Huttel B."/>
            <person name="Reinhardt R."/>
            <person name="Harder J."/>
        </authorList>
    </citation>
    <scope>NUCLEOTIDE SEQUENCE [LARGE SCALE GENOMIC DNA]</scope>
    <source>
        <strain evidence="2">65Phen</strain>
    </source>
</reference>
<name>W8WV16_CASD6</name>